<name>A0A0G1F5W1_9BACT</name>
<dbReference type="InterPro" id="IPR036477">
    <property type="entry name" value="Formyl_transf_N_sf"/>
</dbReference>
<comment type="similarity">
    <text evidence="1">Belongs to the Fmt family.</text>
</comment>
<sequence length="282" mass="31532">MKLTFFGSSNFSKIVLEIIIKNEYIPSVLICNPDKLVGRKQIITPPPTKQFILENSKETKVLQPLKKQNLVDLALSGEFNGSEFAIVAAYSKIIPKEVLDIFPKGVIGVHPSLLPKYRGASPIQSMILEGEENIGLTLYLMDEGMDSGDVIANSKLKTQNLRPTYKELEKELAELGGKMLVEILPDFMEEKIKTTEQDNSQATFTKKFITEDGLVDLQKDSPTLIERKIRALNPDPGVYAFIDGKRVKFLEARVEEDGKVIITKILPEGKTERSVNIILPLT</sequence>
<dbReference type="InterPro" id="IPR044135">
    <property type="entry name" value="Met-tRNA-FMT_C"/>
</dbReference>
<evidence type="ECO:0000256" key="1">
    <source>
        <dbReference type="ARBA" id="ARBA00010699"/>
    </source>
</evidence>
<proteinExistence type="inferred from homology"/>
<evidence type="ECO:0000259" key="5">
    <source>
        <dbReference type="Pfam" id="PF00551"/>
    </source>
</evidence>
<feature type="domain" description="Formyl transferase N-terminal" evidence="5">
    <location>
        <begin position="3"/>
        <end position="183"/>
    </location>
</feature>
<dbReference type="EC" id="2.1.2.9" evidence="2"/>
<dbReference type="Pfam" id="PF00551">
    <property type="entry name" value="Formyl_trans_N"/>
    <property type="match status" value="1"/>
</dbReference>
<organism evidence="7 8">
    <name type="scientific">Candidatus Wolfebacteria bacterium GW2011_GWC1_43_10</name>
    <dbReference type="NCBI Taxonomy" id="1619011"/>
    <lineage>
        <taxon>Bacteria</taxon>
        <taxon>Candidatus Wolfeibacteriota</taxon>
    </lineage>
</organism>
<dbReference type="NCBIfam" id="TIGR00460">
    <property type="entry name" value="fmt"/>
    <property type="match status" value="1"/>
</dbReference>
<dbReference type="PATRIC" id="fig|1619011.3.peg.481"/>
<dbReference type="InterPro" id="IPR005793">
    <property type="entry name" value="Formyl_trans_C"/>
</dbReference>
<protein>
    <recommendedName>
        <fullName evidence="2">methionyl-tRNA formyltransferase</fullName>
        <ecNumber evidence="2">2.1.2.9</ecNumber>
    </recommendedName>
</protein>
<evidence type="ECO:0000256" key="2">
    <source>
        <dbReference type="ARBA" id="ARBA00012261"/>
    </source>
</evidence>
<dbReference type="GO" id="GO:0005829">
    <property type="term" value="C:cytosol"/>
    <property type="evidence" value="ECO:0007669"/>
    <property type="project" value="TreeGrafter"/>
</dbReference>
<dbReference type="Proteomes" id="UP000034810">
    <property type="component" value="Unassembled WGS sequence"/>
</dbReference>
<evidence type="ECO:0000256" key="3">
    <source>
        <dbReference type="ARBA" id="ARBA00022679"/>
    </source>
</evidence>
<dbReference type="GO" id="GO:0004479">
    <property type="term" value="F:methionyl-tRNA formyltransferase activity"/>
    <property type="evidence" value="ECO:0007669"/>
    <property type="project" value="UniProtKB-EC"/>
</dbReference>
<keyword evidence="4" id="KW-0648">Protein biosynthesis</keyword>
<dbReference type="InterPro" id="IPR005794">
    <property type="entry name" value="Fmt"/>
</dbReference>
<dbReference type="InterPro" id="IPR002376">
    <property type="entry name" value="Formyl_transf_N"/>
</dbReference>
<evidence type="ECO:0000313" key="7">
    <source>
        <dbReference type="EMBL" id="KKS82273.1"/>
    </source>
</evidence>
<feature type="domain" description="Formyl transferase C-terminal" evidence="6">
    <location>
        <begin position="210"/>
        <end position="257"/>
    </location>
</feature>
<evidence type="ECO:0000256" key="4">
    <source>
        <dbReference type="ARBA" id="ARBA00022917"/>
    </source>
</evidence>
<dbReference type="PANTHER" id="PTHR11138">
    <property type="entry name" value="METHIONYL-TRNA FORMYLTRANSFERASE"/>
    <property type="match status" value="1"/>
</dbReference>
<dbReference type="Gene3D" id="3.40.50.12230">
    <property type="match status" value="1"/>
</dbReference>
<comment type="caution">
    <text evidence="7">The sequence shown here is derived from an EMBL/GenBank/DDBJ whole genome shotgun (WGS) entry which is preliminary data.</text>
</comment>
<evidence type="ECO:0000259" key="6">
    <source>
        <dbReference type="Pfam" id="PF02911"/>
    </source>
</evidence>
<dbReference type="AlphaFoldDB" id="A0A0G1F5W1"/>
<dbReference type="CDD" id="cd08646">
    <property type="entry name" value="FMT_core_Met-tRNA-FMT_N"/>
    <property type="match status" value="1"/>
</dbReference>
<dbReference type="InterPro" id="IPR011034">
    <property type="entry name" value="Formyl_transferase-like_C_sf"/>
</dbReference>
<reference evidence="7 8" key="1">
    <citation type="journal article" date="2015" name="Nature">
        <title>rRNA introns, odd ribosomes, and small enigmatic genomes across a large radiation of phyla.</title>
        <authorList>
            <person name="Brown C.T."/>
            <person name="Hug L.A."/>
            <person name="Thomas B.C."/>
            <person name="Sharon I."/>
            <person name="Castelle C.J."/>
            <person name="Singh A."/>
            <person name="Wilkins M.J."/>
            <person name="Williams K.H."/>
            <person name="Banfield J.F."/>
        </authorList>
    </citation>
    <scope>NUCLEOTIDE SEQUENCE [LARGE SCALE GENOMIC DNA]</scope>
</reference>
<dbReference type="InterPro" id="IPR041711">
    <property type="entry name" value="Met-tRNA-FMT_N"/>
</dbReference>
<evidence type="ECO:0000313" key="8">
    <source>
        <dbReference type="Proteomes" id="UP000034810"/>
    </source>
</evidence>
<dbReference type="CDD" id="cd08704">
    <property type="entry name" value="Met_tRNA_FMT_C"/>
    <property type="match status" value="1"/>
</dbReference>
<accession>A0A0G1F5W1</accession>
<dbReference type="SUPFAM" id="SSF53328">
    <property type="entry name" value="Formyltransferase"/>
    <property type="match status" value="1"/>
</dbReference>
<gene>
    <name evidence="7" type="ORF">UV58_C0011G0027</name>
</gene>
<dbReference type="SUPFAM" id="SSF50486">
    <property type="entry name" value="FMT C-terminal domain-like"/>
    <property type="match status" value="1"/>
</dbReference>
<keyword evidence="3 7" id="KW-0808">Transferase</keyword>
<dbReference type="Pfam" id="PF02911">
    <property type="entry name" value="Formyl_trans_C"/>
    <property type="match status" value="1"/>
</dbReference>
<dbReference type="EMBL" id="LCFA01000011">
    <property type="protein sequence ID" value="KKS82273.1"/>
    <property type="molecule type" value="Genomic_DNA"/>
</dbReference>
<dbReference type="PANTHER" id="PTHR11138:SF5">
    <property type="entry name" value="METHIONYL-TRNA FORMYLTRANSFERASE, MITOCHONDRIAL"/>
    <property type="match status" value="1"/>
</dbReference>